<dbReference type="Gene3D" id="2.30.39.10">
    <property type="entry name" value="Alpha-1-antitrypsin, domain 1"/>
    <property type="match status" value="1"/>
</dbReference>
<dbReference type="InterPro" id="IPR000215">
    <property type="entry name" value="Serpin_fam"/>
</dbReference>
<dbReference type="PROSITE" id="PS00284">
    <property type="entry name" value="SERPIN"/>
    <property type="match status" value="1"/>
</dbReference>
<evidence type="ECO:0000256" key="3">
    <source>
        <dbReference type="SAM" id="MobiDB-lite"/>
    </source>
</evidence>
<dbReference type="InterPro" id="IPR036186">
    <property type="entry name" value="Serpin_sf"/>
</dbReference>
<keyword evidence="6" id="KW-1185">Reference proteome</keyword>
<gene>
    <name evidence="5" type="primary">LOC123075570</name>
</gene>
<proteinExistence type="inferred from homology"/>
<dbReference type="CDD" id="cd02043">
    <property type="entry name" value="serpinP_plants"/>
    <property type="match status" value="1"/>
</dbReference>
<dbReference type="InterPro" id="IPR042178">
    <property type="entry name" value="Serpin_sf_1"/>
</dbReference>
<reference evidence="5" key="1">
    <citation type="submission" date="2018-08" db="EMBL/GenBank/DDBJ databases">
        <authorList>
            <person name="Rossello M."/>
        </authorList>
    </citation>
    <scope>NUCLEOTIDE SEQUENCE [LARGE SCALE GENOMIC DNA]</scope>
    <source>
        <strain evidence="5">cv. Chinese Spring</strain>
    </source>
</reference>
<organism evidence="5">
    <name type="scientific">Triticum aestivum</name>
    <name type="common">Wheat</name>
    <dbReference type="NCBI Taxonomy" id="4565"/>
    <lineage>
        <taxon>Eukaryota</taxon>
        <taxon>Viridiplantae</taxon>
        <taxon>Streptophyta</taxon>
        <taxon>Embryophyta</taxon>
        <taxon>Tracheophyta</taxon>
        <taxon>Spermatophyta</taxon>
        <taxon>Magnoliopsida</taxon>
        <taxon>Liliopsida</taxon>
        <taxon>Poales</taxon>
        <taxon>Poaceae</taxon>
        <taxon>BOP clade</taxon>
        <taxon>Pooideae</taxon>
        <taxon>Triticodae</taxon>
        <taxon>Triticeae</taxon>
        <taxon>Triticinae</taxon>
        <taxon>Triticum</taxon>
    </lineage>
</organism>
<dbReference type="Proteomes" id="UP000019116">
    <property type="component" value="Chromosome 3D"/>
</dbReference>
<dbReference type="GO" id="GO:0005615">
    <property type="term" value="C:extracellular space"/>
    <property type="evidence" value="ECO:0000318"/>
    <property type="project" value="GO_Central"/>
</dbReference>
<feature type="compositionally biased region" description="Basic residues" evidence="3">
    <location>
        <begin position="24"/>
        <end position="34"/>
    </location>
</feature>
<dbReference type="PANTHER" id="PTHR11461">
    <property type="entry name" value="SERINE PROTEASE INHIBITOR, SERPIN"/>
    <property type="match status" value="1"/>
</dbReference>
<feature type="compositionally biased region" description="Basic residues" evidence="3">
    <location>
        <begin position="8"/>
        <end position="17"/>
    </location>
</feature>
<dbReference type="OrthoDB" id="1063785at2759"/>
<feature type="region of interest" description="Disordered" evidence="3">
    <location>
        <begin position="1"/>
        <end position="37"/>
    </location>
</feature>
<protein>
    <recommendedName>
        <fullName evidence="4">Serpin domain-containing protein</fullName>
    </recommendedName>
</protein>
<dbReference type="GO" id="GO:0004867">
    <property type="term" value="F:serine-type endopeptidase inhibitor activity"/>
    <property type="evidence" value="ECO:0007669"/>
    <property type="project" value="InterPro"/>
</dbReference>
<dbReference type="InterPro" id="IPR023795">
    <property type="entry name" value="Serpin_CS"/>
</dbReference>
<evidence type="ECO:0000313" key="5">
    <source>
        <dbReference type="EnsemblPlants" id="TraesCS3D02G471600.1"/>
    </source>
</evidence>
<accession>A0A3B6H589</accession>
<dbReference type="EnsemblPlants" id="TraesCS3D02G471600.1">
    <property type="protein sequence ID" value="TraesCS3D02G471600.1"/>
    <property type="gene ID" value="TraesCS3D02G471600"/>
</dbReference>
<dbReference type="AlphaFoldDB" id="A0A3B6H589"/>
<dbReference type="SUPFAM" id="SSF56574">
    <property type="entry name" value="Serpins"/>
    <property type="match status" value="1"/>
</dbReference>
<evidence type="ECO:0000313" key="6">
    <source>
        <dbReference type="Proteomes" id="UP000019116"/>
    </source>
</evidence>
<dbReference type="SMART" id="SM00093">
    <property type="entry name" value="SERPIN"/>
    <property type="match status" value="1"/>
</dbReference>
<dbReference type="Pfam" id="PF00079">
    <property type="entry name" value="Serpin"/>
    <property type="match status" value="1"/>
</dbReference>
<dbReference type="SMR" id="A0A3B6H589"/>
<evidence type="ECO:0000256" key="2">
    <source>
        <dbReference type="RuleBase" id="RU000411"/>
    </source>
</evidence>
<dbReference type="InterPro" id="IPR023796">
    <property type="entry name" value="Serpin_dom"/>
</dbReference>
<dbReference type="Gene3D" id="3.30.497.10">
    <property type="entry name" value="Antithrombin, subunit I, domain 2"/>
    <property type="match status" value="1"/>
</dbReference>
<evidence type="ECO:0000259" key="4">
    <source>
        <dbReference type="SMART" id="SM00093"/>
    </source>
</evidence>
<comment type="similarity">
    <text evidence="1 2">Belongs to the serpin family.</text>
</comment>
<sequence length="433" mass="47176">MNATRRNLSVKHTRHPSYKTQTPGRHRRQTHHGARGAVRSETAFGLRVLQHLAAEPDAGGKNLAVSPLSIHAALALLGAGARGATLDEIVALLGPAGGRAHALLASHIAMHVFADSSDGDGGPKVQFANAVWVDATAAPLKADYARVVAQHYRAQARQASFRTMPEEARPEINEWFEAATAGRIKEFLPQGSVGYDTAAILGNALYFKGVWESTFDARLTRHDAFHLHPAGGQVHVPFMSSGERQYIACRPDYKVLKLLYACGSGEHRRRFAMYIYLPNERHGLQAMLHRLASSPEQLEADSMALRSTVAVGAFKVPKFTISNKTEASRMLQRLGLCLAFSTAADFSELLDLERMKPPKLPLYVSQVYHESFVEVNDEGAEAAAATAIVGIFCCSAGWSRPVDFVADHPFMFLIKEELTGVVVFAGQVVNPSL</sequence>
<dbReference type="Gramene" id="TraesCS3D02G471600.1">
    <property type="protein sequence ID" value="TraesCS3D02G471600.1"/>
    <property type="gene ID" value="TraesCS3D02G471600"/>
</dbReference>
<name>A0A3B6H589_WHEAT</name>
<feature type="domain" description="Serpin" evidence="4">
    <location>
        <begin position="46"/>
        <end position="431"/>
    </location>
</feature>
<dbReference type="Gramene" id="TraesCS3D03G1041900.1">
    <property type="protein sequence ID" value="TraesCS3D03G1041900.1.CDS"/>
    <property type="gene ID" value="TraesCS3D03G1041900"/>
</dbReference>
<dbReference type="InterPro" id="IPR042185">
    <property type="entry name" value="Serpin_sf_2"/>
</dbReference>
<dbReference type="PANTHER" id="PTHR11461:SF306">
    <property type="entry name" value="SERPIN-Z1"/>
    <property type="match status" value="1"/>
</dbReference>
<reference evidence="5" key="2">
    <citation type="submission" date="2018-10" db="UniProtKB">
        <authorList>
            <consortium name="EnsemblPlants"/>
        </authorList>
    </citation>
    <scope>IDENTIFICATION</scope>
</reference>
<dbReference type="STRING" id="4565.A0A3B6H589"/>
<evidence type="ECO:0000256" key="1">
    <source>
        <dbReference type="ARBA" id="ARBA00009500"/>
    </source>
</evidence>
<dbReference type="OMA" id="CSAGWSR"/>